<dbReference type="RefSeq" id="WP_377943754.1">
    <property type="nucleotide sequence ID" value="NZ_JBHUCX010000035.1"/>
</dbReference>
<proteinExistence type="predicted"/>
<protein>
    <submittedName>
        <fullName evidence="1">Uncharacterized protein</fullName>
    </submittedName>
</protein>
<dbReference type="SUPFAM" id="SSF56112">
    <property type="entry name" value="Protein kinase-like (PK-like)"/>
    <property type="match status" value="1"/>
</dbReference>
<accession>A0ABW4JK06</accession>
<reference evidence="2" key="1">
    <citation type="journal article" date="2019" name="Int. J. Syst. Evol. Microbiol.">
        <title>The Global Catalogue of Microorganisms (GCM) 10K type strain sequencing project: providing services to taxonomists for standard genome sequencing and annotation.</title>
        <authorList>
            <consortium name="The Broad Institute Genomics Platform"/>
            <consortium name="The Broad Institute Genome Sequencing Center for Infectious Disease"/>
            <person name="Wu L."/>
            <person name="Ma J."/>
        </authorList>
    </citation>
    <scope>NUCLEOTIDE SEQUENCE [LARGE SCALE GENOMIC DNA]</scope>
    <source>
        <strain evidence="2">CGMCC 1.12286</strain>
    </source>
</reference>
<dbReference type="InterPro" id="IPR011009">
    <property type="entry name" value="Kinase-like_dom_sf"/>
</dbReference>
<dbReference type="Proteomes" id="UP001597079">
    <property type="component" value="Unassembled WGS sequence"/>
</dbReference>
<name>A0ABW4JK06_9BACL</name>
<organism evidence="1 2">
    <name type="scientific">Alicyclobacillus fodiniaquatilis</name>
    <dbReference type="NCBI Taxonomy" id="1661150"/>
    <lineage>
        <taxon>Bacteria</taxon>
        <taxon>Bacillati</taxon>
        <taxon>Bacillota</taxon>
        <taxon>Bacilli</taxon>
        <taxon>Bacillales</taxon>
        <taxon>Alicyclobacillaceae</taxon>
        <taxon>Alicyclobacillus</taxon>
    </lineage>
</organism>
<gene>
    <name evidence="1" type="ORF">ACFSB2_14310</name>
</gene>
<evidence type="ECO:0000313" key="2">
    <source>
        <dbReference type="Proteomes" id="UP001597079"/>
    </source>
</evidence>
<dbReference type="EMBL" id="JBHUCX010000035">
    <property type="protein sequence ID" value="MFD1675873.1"/>
    <property type="molecule type" value="Genomic_DNA"/>
</dbReference>
<evidence type="ECO:0000313" key="1">
    <source>
        <dbReference type="EMBL" id="MFD1675873.1"/>
    </source>
</evidence>
<sequence>MNSCDIYDLLPGFTLIPKQHPGQAHKIYIGTWKQHEQVAIKVPNHQPHLANPFYYGVSRLFGANLQNLYHQRNMTSILENHSPLPTPPVLGLYSWRTRVIRIHAFIQGKAAESFTQLSMYGAHQFGCHMATLHSVQLNSFGTYGNLQPKNSFHQSAANIASELLCRFDYDKSTRYAALPLIEQLKGLKPPTAMSPIMLDLDASQYFIDKGVFTHLIDTDFFAFAPAELELIALESLLPACLAPAFLQGYRKIRQFPQLETYRMPYRMLNRLLWVQGDLPVADWRDGPITFY</sequence>
<comment type="caution">
    <text evidence="1">The sequence shown here is derived from an EMBL/GenBank/DDBJ whole genome shotgun (WGS) entry which is preliminary data.</text>
</comment>
<keyword evidence="2" id="KW-1185">Reference proteome</keyword>